<evidence type="ECO:0000313" key="2">
    <source>
        <dbReference type="Proteomes" id="UP000187209"/>
    </source>
</evidence>
<dbReference type="AlphaFoldDB" id="A0A1R2C2Q9"/>
<comment type="caution">
    <text evidence="1">The sequence shown here is derived from an EMBL/GenBank/DDBJ whole genome shotgun (WGS) entry which is preliminary data.</text>
</comment>
<sequence length="276" mass="31718">MDILSPTKLKQISTSRLSPGIHQGIVIKVRNFYRKSSPYGCSQNVKAEVRDIDKAVEANRLREQRVDEFAESELKKLHFFKINQRYTGKSPISKSKSPKTVRKLNFSVLRPQCTEFVTITKFSETQNIKRPDIQRTSTSVSPERQIIQSFRNENKLKRLASLDAIIKSCDELKPKLKPDIVLIENRQQELVNSTQSIKNFIDEAEDVANMTKRNKNTKGIIKKSKNSRKSNVCFCNEGAIKDEMLAVTRKLVQLGGNKIWRHNHVEFMASVEKIIN</sequence>
<dbReference type="Proteomes" id="UP000187209">
    <property type="component" value="Unassembled WGS sequence"/>
</dbReference>
<keyword evidence="2" id="KW-1185">Reference proteome</keyword>
<dbReference type="OrthoDB" id="326498at2759"/>
<gene>
    <name evidence="1" type="ORF">SteCoe_15786</name>
</gene>
<accession>A0A1R2C2Q9</accession>
<dbReference type="EMBL" id="MPUH01000308">
    <property type="protein sequence ID" value="OMJ83323.1"/>
    <property type="molecule type" value="Genomic_DNA"/>
</dbReference>
<reference evidence="1 2" key="1">
    <citation type="submission" date="2016-11" db="EMBL/GenBank/DDBJ databases">
        <title>The macronuclear genome of Stentor coeruleus: a giant cell with tiny introns.</title>
        <authorList>
            <person name="Slabodnick M."/>
            <person name="Ruby J.G."/>
            <person name="Reiff S.B."/>
            <person name="Swart E.C."/>
            <person name="Gosai S."/>
            <person name="Prabakaran S."/>
            <person name="Witkowska E."/>
            <person name="Larue G.E."/>
            <person name="Fisher S."/>
            <person name="Freeman R.M."/>
            <person name="Gunawardena J."/>
            <person name="Chu W."/>
            <person name="Stover N.A."/>
            <person name="Gregory B.D."/>
            <person name="Nowacki M."/>
            <person name="Derisi J."/>
            <person name="Roy S.W."/>
            <person name="Marshall W.F."/>
            <person name="Sood P."/>
        </authorList>
    </citation>
    <scope>NUCLEOTIDE SEQUENCE [LARGE SCALE GENOMIC DNA]</scope>
    <source>
        <strain evidence="1">WM001</strain>
    </source>
</reference>
<proteinExistence type="predicted"/>
<organism evidence="1 2">
    <name type="scientific">Stentor coeruleus</name>
    <dbReference type="NCBI Taxonomy" id="5963"/>
    <lineage>
        <taxon>Eukaryota</taxon>
        <taxon>Sar</taxon>
        <taxon>Alveolata</taxon>
        <taxon>Ciliophora</taxon>
        <taxon>Postciliodesmatophora</taxon>
        <taxon>Heterotrichea</taxon>
        <taxon>Heterotrichida</taxon>
        <taxon>Stentoridae</taxon>
        <taxon>Stentor</taxon>
    </lineage>
</organism>
<evidence type="ECO:0000313" key="1">
    <source>
        <dbReference type="EMBL" id="OMJ83323.1"/>
    </source>
</evidence>
<name>A0A1R2C2Q9_9CILI</name>
<protein>
    <submittedName>
        <fullName evidence="1">Uncharacterized protein</fullName>
    </submittedName>
</protein>